<evidence type="ECO:0000313" key="1">
    <source>
        <dbReference type="EMBL" id="GBN75832.1"/>
    </source>
</evidence>
<dbReference type="EMBL" id="BGPR01017355">
    <property type="protein sequence ID" value="GBN75860.1"/>
    <property type="molecule type" value="Genomic_DNA"/>
</dbReference>
<protein>
    <submittedName>
        <fullName evidence="3">Uncharacterized protein</fullName>
    </submittedName>
</protein>
<dbReference type="AlphaFoldDB" id="A0A4Y2T077"/>
<dbReference type="OrthoDB" id="6617942at2759"/>
<gene>
    <name evidence="3" type="ORF">AVEN_116810_1</name>
    <name evidence="2" type="ORF">AVEN_175152_1</name>
    <name evidence="1" type="ORF">AVEN_176800_1</name>
</gene>
<dbReference type="EMBL" id="BGPR01024438">
    <property type="protein sequence ID" value="GBN92545.1"/>
    <property type="molecule type" value="Genomic_DNA"/>
</dbReference>
<keyword evidence="4" id="KW-1185">Reference proteome</keyword>
<evidence type="ECO:0000313" key="4">
    <source>
        <dbReference type="Proteomes" id="UP000499080"/>
    </source>
</evidence>
<dbReference type="EMBL" id="BGPR01017349">
    <property type="protein sequence ID" value="GBN75832.1"/>
    <property type="molecule type" value="Genomic_DNA"/>
</dbReference>
<organism evidence="3 4">
    <name type="scientific">Araneus ventricosus</name>
    <name type="common">Orbweaver spider</name>
    <name type="synonym">Epeira ventricosa</name>
    <dbReference type="NCBI Taxonomy" id="182803"/>
    <lineage>
        <taxon>Eukaryota</taxon>
        <taxon>Metazoa</taxon>
        <taxon>Ecdysozoa</taxon>
        <taxon>Arthropoda</taxon>
        <taxon>Chelicerata</taxon>
        <taxon>Arachnida</taxon>
        <taxon>Araneae</taxon>
        <taxon>Araneomorphae</taxon>
        <taxon>Entelegynae</taxon>
        <taxon>Araneoidea</taxon>
        <taxon>Araneidae</taxon>
        <taxon>Araneus</taxon>
    </lineage>
</organism>
<name>A0A4Y2T077_ARAVE</name>
<proteinExistence type="predicted"/>
<evidence type="ECO:0000313" key="3">
    <source>
        <dbReference type="EMBL" id="GBN92545.1"/>
    </source>
</evidence>
<reference evidence="3 4" key="1">
    <citation type="journal article" date="2019" name="Sci. Rep.">
        <title>Orb-weaving spider Araneus ventricosus genome elucidates the spidroin gene catalogue.</title>
        <authorList>
            <person name="Kono N."/>
            <person name="Nakamura H."/>
            <person name="Ohtoshi R."/>
            <person name="Moran D.A.P."/>
            <person name="Shinohara A."/>
            <person name="Yoshida Y."/>
            <person name="Fujiwara M."/>
            <person name="Mori M."/>
            <person name="Tomita M."/>
            <person name="Arakawa K."/>
        </authorList>
    </citation>
    <scope>NUCLEOTIDE SEQUENCE [LARGE SCALE GENOMIC DNA]</scope>
</reference>
<evidence type="ECO:0000313" key="2">
    <source>
        <dbReference type="EMBL" id="GBN75860.1"/>
    </source>
</evidence>
<accession>A0A4Y2T077</accession>
<comment type="caution">
    <text evidence="3">The sequence shown here is derived from an EMBL/GenBank/DDBJ whole genome shotgun (WGS) entry which is preliminary data.</text>
</comment>
<sequence>MIALYFDGRKDETISKEIVSGKSVRITIQELHMSLVEEPDSTYFGHINPDSGSGKDIVSSILKFMKENCIDEKSIKALGCDVPQKILEPLMDQFPCSRML</sequence>
<dbReference type="Proteomes" id="UP000499080">
    <property type="component" value="Unassembled WGS sequence"/>
</dbReference>